<organism evidence="13 14">
    <name type="scientific">Catellicoccus marimammalium M35/04/3</name>
    <dbReference type="NCBI Taxonomy" id="1234409"/>
    <lineage>
        <taxon>Bacteria</taxon>
        <taxon>Bacillati</taxon>
        <taxon>Bacillota</taxon>
        <taxon>Bacilli</taxon>
        <taxon>Lactobacillales</taxon>
        <taxon>Enterococcaceae</taxon>
        <taxon>Catellicoccus</taxon>
    </lineage>
</organism>
<evidence type="ECO:0000313" key="14">
    <source>
        <dbReference type="Proteomes" id="UP000016057"/>
    </source>
</evidence>
<evidence type="ECO:0000256" key="9">
    <source>
        <dbReference type="ARBA" id="ARBA00023134"/>
    </source>
</evidence>
<feature type="binding site" evidence="10">
    <location>
        <begin position="111"/>
        <end position="114"/>
    </location>
    <ligand>
        <name>GTP</name>
        <dbReference type="ChEBI" id="CHEBI:37565"/>
    </ligand>
</feature>
<dbReference type="InterPro" id="IPR010914">
    <property type="entry name" value="RsgA_GTPase_dom"/>
</dbReference>
<dbReference type="GO" id="GO:0042274">
    <property type="term" value="P:ribosomal small subunit biogenesis"/>
    <property type="evidence" value="ECO:0007669"/>
    <property type="project" value="UniProtKB-UniRule"/>
</dbReference>
<dbReference type="Pfam" id="PF03193">
    <property type="entry name" value="RsgA_GTPase"/>
    <property type="match status" value="1"/>
</dbReference>
<dbReference type="PANTHER" id="PTHR32120">
    <property type="entry name" value="SMALL RIBOSOMAL SUBUNIT BIOGENESIS GTPASE RSGA"/>
    <property type="match status" value="1"/>
</dbReference>
<comment type="cofactor">
    <cofactor evidence="10">
        <name>Zn(2+)</name>
        <dbReference type="ChEBI" id="CHEBI:29105"/>
    </cofactor>
    <text evidence="10">Binds 1 zinc ion per subunit.</text>
</comment>
<dbReference type="InterPro" id="IPR030378">
    <property type="entry name" value="G_CP_dom"/>
</dbReference>
<comment type="subcellular location">
    <subcellularLocation>
        <location evidence="10">Cytoplasm</location>
    </subcellularLocation>
</comment>
<dbReference type="Pfam" id="PF16745">
    <property type="entry name" value="RsgA_N"/>
    <property type="match status" value="1"/>
</dbReference>
<comment type="caution">
    <text evidence="13">The sequence shown here is derived from an EMBL/GenBank/DDBJ whole genome shotgun (WGS) entry which is preliminary data.</text>
</comment>
<comment type="similarity">
    <text evidence="10">Belongs to the TRAFAC class YlqF/YawG GTPase family. RsgA subfamily.</text>
</comment>
<evidence type="ECO:0000256" key="4">
    <source>
        <dbReference type="ARBA" id="ARBA00022730"/>
    </source>
</evidence>
<dbReference type="CDD" id="cd04466">
    <property type="entry name" value="S1_YloQ_GTPase"/>
    <property type="match status" value="1"/>
</dbReference>
<keyword evidence="6 10" id="KW-0378">Hydrolase</keyword>
<dbReference type="GO" id="GO:0003924">
    <property type="term" value="F:GTPase activity"/>
    <property type="evidence" value="ECO:0007669"/>
    <property type="project" value="UniProtKB-UniRule"/>
</dbReference>
<dbReference type="InterPro" id="IPR004881">
    <property type="entry name" value="Ribosome_biogen_GTPase_RsgA"/>
</dbReference>
<keyword evidence="1 10" id="KW-0963">Cytoplasm</keyword>
<evidence type="ECO:0000313" key="13">
    <source>
        <dbReference type="EMBL" id="EKU27905.1"/>
    </source>
</evidence>
<dbReference type="PROSITE" id="PS50936">
    <property type="entry name" value="ENGC_GTPASE"/>
    <property type="match status" value="1"/>
</dbReference>
<dbReference type="GO" id="GO:0005737">
    <property type="term" value="C:cytoplasm"/>
    <property type="evidence" value="ECO:0007669"/>
    <property type="project" value="UniProtKB-SubCell"/>
</dbReference>
<feature type="domain" description="EngC GTPase" evidence="11">
    <location>
        <begin position="71"/>
        <end position="218"/>
    </location>
</feature>
<dbReference type="EMBL" id="AMYT01000007">
    <property type="protein sequence ID" value="EKU27905.1"/>
    <property type="molecule type" value="Genomic_DNA"/>
</dbReference>
<dbReference type="GO" id="GO:0019843">
    <property type="term" value="F:rRNA binding"/>
    <property type="evidence" value="ECO:0007669"/>
    <property type="project" value="UniProtKB-KW"/>
</dbReference>
<dbReference type="SUPFAM" id="SSF52540">
    <property type="entry name" value="P-loop containing nucleoside triphosphate hydrolases"/>
    <property type="match status" value="1"/>
</dbReference>
<feature type="binding site" evidence="10">
    <location>
        <position position="256"/>
    </location>
    <ligand>
        <name>Zn(2+)</name>
        <dbReference type="ChEBI" id="CHEBI:29105"/>
    </ligand>
</feature>
<dbReference type="CDD" id="cd01854">
    <property type="entry name" value="YjeQ_EngC"/>
    <property type="match status" value="1"/>
</dbReference>
<dbReference type="EC" id="3.6.1.-" evidence="10"/>
<dbReference type="Gene3D" id="3.40.50.300">
    <property type="entry name" value="P-loop containing nucleotide triphosphate hydrolases"/>
    <property type="match status" value="1"/>
</dbReference>
<dbReference type="SUPFAM" id="SSF50249">
    <property type="entry name" value="Nucleic acid-binding proteins"/>
    <property type="match status" value="1"/>
</dbReference>
<dbReference type="InterPro" id="IPR012340">
    <property type="entry name" value="NA-bd_OB-fold"/>
</dbReference>
<keyword evidence="9 10" id="KW-0342">GTP-binding</keyword>
<dbReference type="eggNOG" id="COG1162">
    <property type="taxonomic scope" value="Bacteria"/>
</dbReference>
<keyword evidence="8 10" id="KW-0694">RNA-binding</keyword>
<feature type="binding site" evidence="10">
    <location>
        <begin position="163"/>
        <end position="171"/>
    </location>
    <ligand>
        <name>GTP</name>
        <dbReference type="ChEBI" id="CHEBI:37565"/>
    </ligand>
</feature>
<dbReference type="Gene3D" id="2.40.50.140">
    <property type="entry name" value="Nucleic acid-binding proteins"/>
    <property type="match status" value="1"/>
</dbReference>
<keyword evidence="7 10" id="KW-0862">Zinc</keyword>
<comment type="function">
    <text evidence="10">One of several proteins that assist in the late maturation steps of the functional core of the 30S ribosomal subunit. Helps release RbfA from mature subunits. May play a role in the assembly of ribosomal proteins into the subunit. Circularly permuted GTPase that catalyzes slow GTP hydrolysis, GTPase activity is stimulated by the 30S ribosomal subunit.</text>
</comment>
<feature type="binding site" evidence="10">
    <location>
        <position position="248"/>
    </location>
    <ligand>
        <name>Zn(2+)</name>
        <dbReference type="ChEBI" id="CHEBI:29105"/>
    </ligand>
</feature>
<evidence type="ECO:0000256" key="10">
    <source>
        <dbReference type="HAMAP-Rule" id="MF_01820"/>
    </source>
</evidence>
<name>K8ZAD8_9ENTE</name>
<dbReference type="PATRIC" id="fig|1234409.3.peg.136"/>
<dbReference type="RefSeq" id="WP_009488362.1">
    <property type="nucleotide sequence ID" value="NZ_AMYT01000007.1"/>
</dbReference>
<evidence type="ECO:0000256" key="7">
    <source>
        <dbReference type="ARBA" id="ARBA00022833"/>
    </source>
</evidence>
<keyword evidence="3 10" id="KW-0479">Metal-binding</keyword>
<dbReference type="PROSITE" id="PS51721">
    <property type="entry name" value="G_CP"/>
    <property type="match status" value="1"/>
</dbReference>
<keyword evidence="4 10" id="KW-0699">rRNA-binding</keyword>
<evidence type="ECO:0000256" key="6">
    <source>
        <dbReference type="ARBA" id="ARBA00022801"/>
    </source>
</evidence>
<evidence type="ECO:0000256" key="8">
    <source>
        <dbReference type="ARBA" id="ARBA00022884"/>
    </source>
</evidence>
<feature type="domain" description="CP-type G" evidence="12">
    <location>
        <begin position="62"/>
        <end position="220"/>
    </location>
</feature>
<evidence type="ECO:0000256" key="5">
    <source>
        <dbReference type="ARBA" id="ARBA00022741"/>
    </source>
</evidence>
<dbReference type="InterPro" id="IPR031944">
    <property type="entry name" value="RsgA_N"/>
</dbReference>
<proteinExistence type="inferred from homology"/>
<dbReference type="PANTHER" id="PTHR32120:SF11">
    <property type="entry name" value="SMALL RIBOSOMAL SUBUNIT BIOGENESIS GTPASE RSGA 1, MITOCHONDRIAL-RELATED"/>
    <property type="match status" value="1"/>
</dbReference>
<sequence length="297" mass="33925">MKGQIYKALSGFYYIQKGNETYQTRARGNFRKKGESPLVGDWVEFESTSEVDGMITKIYPRTSELKRPHVANVSQVIIVMSVKDPNFSPLLLDRFLVQAESLGMKTILYWSKIDLLTTEEREAIENYKEQYMALGYPVLFGEEGIVNPELFSYLKDELTVLMGQSGVGKSTLLNALHPEGKREIGEVSQALGRGRHTTRHTELWSIHDGWIVDTPGFSSLDLEVDATELAQCFVEYRALAPQCKFRSCLHLKEPSCAVKEAVAEGKLNQERYERYELLQTELANQRPQYQKKKKEGR</sequence>
<keyword evidence="5 10" id="KW-0547">Nucleotide-binding</keyword>
<feature type="binding site" evidence="10">
    <location>
        <position position="243"/>
    </location>
    <ligand>
        <name>Zn(2+)</name>
        <dbReference type="ChEBI" id="CHEBI:29105"/>
    </ligand>
</feature>
<comment type="subunit">
    <text evidence="10">Monomer. Associates with 30S ribosomal subunit, binds 16S rRNA.</text>
</comment>
<reference evidence="13 14" key="1">
    <citation type="journal article" date="2013" name="Genome Announc.">
        <title>Draft Genome Sequence of Catellicoccus marimammalium, a Novel Species Commonly Found in Gull Feces.</title>
        <authorList>
            <person name="Weigand M.R."/>
            <person name="Ryu H."/>
            <person name="Bozcek L."/>
            <person name="Konstantinidis K.T."/>
            <person name="Santo Domingo J.W."/>
        </authorList>
    </citation>
    <scope>NUCLEOTIDE SEQUENCE [LARGE SCALE GENOMIC DNA]</scope>
    <source>
        <strain evidence="13 14">M35/04/3</strain>
    </source>
</reference>
<dbReference type="NCBIfam" id="TIGR00157">
    <property type="entry name" value="ribosome small subunit-dependent GTPase A"/>
    <property type="match status" value="1"/>
</dbReference>
<gene>
    <name evidence="10" type="primary">rsgA</name>
    <name evidence="13" type="ORF">C683_0164</name>
</gene>
<dbReference type="AlphaFoldDB" id="K8ZAD8"/>
<dbReference type="GO" id="GO:0005525">
    <property type="term" value="F:GTP binding"/>
    <property type="evidence" value="ECO:0007669"/>
    <property type="project" value="UniProtKB-UniRule"/>
</dbReference>
<dbReference type="STRING" id="1234409.C683_0164"/>
<feature type="binding site" evidence="10">
    <location>
        <position position="250"/>
    </location>
    <ligand>
        <name>Zn(2+)</name>
        <dbReference type="ChEBI" id="CHEBI:29105"/>
    </ligand>
</feature>
<keyword evidence="2 10" id="KW-0690">Ribosome biogenesis</keyword>
<evidence type="ECO:0000259" key="11">
    <source>
        <dbReference type="PROSITE" id="PS50936"/>
    </source>
</evidence>
<dbReference type="GO" id="GO:0046872">
    <property type="term" value="F:metal ion binding"/>
    <property type="evidence" value="ECO:0007669"/>
    <property type="project" value="UniProtKB-KW"/>
</dbReference>
<protein>
    <recommendedName>
        <fullName evidence="10">Small ribosomal subunit biogenesis GTPase RsgA</fullName>
        <ecNumber evidence="10">3.6.1.-</ecNumber>
    </recommendedName>
</protein>
<dbReference type="Proteomes" id="UP000016057">
    <property type="component" value="Unassembled WGS sequence"/>
</dbReference>
<dbReference type="Gene3D" id="1.10.40.50">
    <property type="entry name" value="Probable gtpase engc, domain 3"/>
    <property type="match status" value="1"/>
</dbReference>
<dbReference type="OrthoDB" id="9809485at2"/>
<evidence type="ECO:0000259" key="12">
    <source>
        <dbReference type="PROSITE" id="PS51721"/>
    </source>
</evidence>
<evidence type="ECO:0000256" key="3">
    <source>
        <dbReference type="ARBA" id="ARBA00022723"/>
    </source>
</evidence>
<accession>K8ZAD8</accession>
<evidence type="ECO:0000256" key="1">
    <source>
        <dbReference type="ARBA" id="ARBA00022490"/>
    </source>
</evidence>
<dbReference type="HAMAP" id="MF_01820">
    <property type="entry name" value="GTPase_RsgA"/>
    <property type="match status" value="1"/>
</dbReference>
<keyword evidence="14" id="KW-1185">Reference proteome</keyword>
<evidence type="ECO:0000256" key="2">
    <source>
        <dbReference type="ARBA" id="ARBA00022517"/>
    </source>
</evidence>
<dbReference type="InterPro" id="IPR027417">
    <property type="entry name" value="P-loop_NTPase"/>
</dbReference>